<accession>A0A4Z2I0A1</accession>
<organism evidence="2 3">
    <name type="scientific">Liparis tanakae</name>
    <name type="common">Tanaka's snailfish</name>
    <dbReference type="NCBI Taxonomy" id="230148"/>
    <lineage>
        <taxon>Eukaryota</taxon>
        <taxon>Metazoa</taxon>
        <taxon>Chordata</taxon>
        <taxon>Craniata</taxon>
        <taxon>Vertebrata</taxon>
        <taxon>Euteleostomi</taxon>
        <taxon>Actinopterygii</taxon>
        <taxon>Neopterygii</taxon>
        <taxon>Teleostei</taxon>
        <taxon>Neoteleostei</taxon>
        <taxon>Acanthomorphata</taxon>
        <taxon>Eupercaria</taxon>
        <taxon>Perciformes</taxon>
        <taxon>Cottioidei</taxon>
        <taxon>Cottales</taxon>
        <taxon>Liparidae</taxon>
        <taxon>Liparis</taxon>
    </lineage>
</organism>
<feature type="region of interest" description="Disordered" evidence="1">
    <location>
        <begin position="94"/>
        <end position="113"/>
    </location>
</feature>
<protein>
    <submittedName>
        <fullName evidence="2">Uncharacterized protein</fullName>
    </submittedName>
</protein>
<comment type="caution">
    <text evidence="2">The sequence shown here is derived from an EMBL/GenBank/DDBJ whole genome shotgun (WGS) entry which is preliminary data.</text>
</comment>
<evidence type="ECO:0000313" key="2">
    <source>
        <dbReference type="EMBL" id="TNN71241.1"/>
    </source>
</evidence>
<gene>
    <name evidence="2" type="ORF">EYF80_018589</name>
</gene>
<dbReference type="AlphaFoldDB" id="A0A4Z2I0A1"/>
<evidence type="ECO:0000256" key="1">
    <source>
        <dbReference type="SAM" id="MobiDB-lite"/>
    </source>
</evidence>
<dbReference type="Proteomes" id="UP000314294">
    <property type="component" value="Unassembled WGS sequence"/>
</dbReference>
<keyword evidence="3" id="KW-1185">Reference proteome</keyword>
<dbReference type="EMBL" id="SRLO01000153">
    <property type="protein sequence ID" value="TNN71241.1"/>
    <property type="molecule type" value="Genomic_DNA"/>
</dbReference>
<sequence length="113" mass="11861">MSWTKMLGSSSFPFLSCTRLLVPLVWKGKGRAGLIGRSLPKMVVGQTVVQVLHGGLPIFPNVDFTTSAEASTGSPSHAITTSAAKTTSAAITRGNKIGRGNRDSRSTCTTMHA</sequence>
<name>A0A4Z2I0A1_9TELE</name>
<reference evidence="2 3" key="1">
    <citation type="submission" date="2019-03" db="EMBL/GenBank/DDBJ databases">
        <title>First draft genome of Liparis tanakae, snailfish: a comprehensive survey of snailfish specific genes.</title>
        <authorList>
            <person name="Kim W."/>
            <person name="Song I."/>
            <person name="Jeong J.-H."/>
            <person name="Kim D."/>
            <person name="Kim S."/>
            <person name="Ryu S."/>
            <person name="Song J.Y."/>
            <person name="Lee S.K."/>
        </authorList>
    </citation>
    <scope>NUCLEOTIDE SEQUENCE [LARGE SCALE GENOMIC DNA]</scope>
    <source>
        <tissue evidence="2">Muscle</tissue>
    </source>
</reference>
<proteinExistence type="predicted"/>
<evidence type="ECO:0000313" key="3">
    <source>
        <dbReference type="Proteomes" id="UP000314294"/>
    </source>
</evidence>